<dbReference type="PANTHER" id="PTHR35849">
    <property type="entry name" value="BLR2341 PROTEIN"/>
    <property type="match status" value="1"/>
</dbReference>
<comment type="caution">
    <text evidence="2">The sequence shown here is derived from an EMBL/GenBank/DDBJ whole genome shotgun (WGS) entry which is preliminary data.</text>
</comment>
<dbReference type="Pfam" id="PF13466">
    <property type="entry name" value="STAS_2"/>
    <property type="match status" value="1"/>
</dbReference>
<evidence type="ECO:0000313" key="3">
    <source>
        <dbReference type="Proteomes" id="UP000638462"/>
    </source>
</evidence>
<accession>A0ABQ1TFC3</accession>
<dbReference type="PROSITE" id="PS50801">
    <property type="entry name" value="STAS"/>
    <property type="match status" value="1"/>
</dbReference>
<dbReference type="EMBL" id="BMIT01000005">
    <property type="protein sequence ID" value="GGE91619.1"/>
    <property type="molecule type" value="Genomic_DNA"/>
</dbReference>
<name>A0ABQ1TFC3_9GAMM</name>
<dbReference type="Proteomes" id="UP000638462">
    <property type="component" value="Unassembled WGS sequence"/>
</dbReference>
<organism evidence="2 3">
    <name type="scientific">Pseudoalteromonas gelatinilytica</name>
    <dbReference type="NCBI Taxonomy" id="1703256"/>
    <lineage>
        <taxon>Bacteria</taxon>
        <taxon>Pseudomonadati</taxon>
        <taxon>Pseudomonadota</taxon>
        <taxon>Gammaproteobacteria</taxon>
        <taxon>Alteromonadales</taxon>
        <taxon>Pseudoalteromonadaceae</taxon>
        <taxon>Pseudoalteromonas</taxon>
    </lineage>
</organism>
<evidence type="ECO:0000313" key="2">
    <source>
        <dbReference type="EMBL" id="GGE91619.1"/>
    </source>
</evidence>
<sequence length="100" mass="11453">MVAMSKIDITQLEDNLFRVSGELTRNSIGRERLLNVKPDSKHKTWYFDLSGLSRVDTAGLAWLIHSFAELKQQGIHLELQNSPEQLQNLMQLGQVTNLFE</sequence>
<feature type="domain" description="STAS" evidence="1">
    <location>
        <begin position="30"/>
        <end position="100"/>
    </location>
</feature>
<dbReference type="Gene3D" id="3.30.750.24">
    <property type="entry name" value="STAS domain"/>
    <property type="match status" value="1"/>
</dbReference>
<dbReference type="PANTHER" id="PTHR35849:SF1">
    <property type="entry name" value="INTERMEMBRANE PHOSPHOLIPID TRANSPORT SYSTEM BINDING PROTEIN MLAB"/>
    <property type="match status" value="1"/>
</dbReference>
<dbReference type="SUPFAM" id="SSF52091">
    <property type="entry name" value="SpoIIaa-like"/>
    <property type="match status" value="1"/>
</dbReference>
<dbReference type="InterPro" id="IPR058548">
    <property type="entry name" value="MlaB-like_STAS"/>
</dbReference>
<proteinExistence type="predicted"/>
<protein>
    <recommendedName>
        <fullName evidence="1">STAS domain-containing protein</fullName>
    </recommendedName>
</protein>
<reference evidence="3" key="1">
    <citation type="journal article" date="2019" name="Int. J. Syst. Evol. Microbiol.">
        <title>The Global Catalogue of Microorganisms (GCM) 10K type strain sequencing project: providing services to taxonomists for standard genome sequencing and annotation.</title>
        <authorList>
            <consortium name="The Broad Institute Genomics Platform"/>
            <consortium name="The Broad Institute Genome Sequencing Center for Infectious Disease"/>
            <person name="Wu L."/>
            <person name="Ma J."/>
        </authorList>
    </citation>
    <scope>NUCLEOTIDE SEQUENCE [LARGE SCALE GENOMIC DNA]</scope>
    <source>
        <strain evidence="3">CGMCC 1.15394</strain>
    </source>
</reference>
<dbReference type="InterPro" id="IPR036513">
    <property type="entry name" value="STAS_dom_sf"/>
</dbReference>
<gene>
    <name evidence="2" type="ORF">GCM10008027_15660</name>
</gene>
<keyword evidence="3" id="KW-1185">Reference proteome</keyword>
<dbReference type="InterPro" id="IPR052746">
    <property type="entry name" value="MlaB_ABC_Transporter"/>
</dbReference>
<dbReference type="InterPro" id="IPR002645">
    <property type="entry name" value="STAS_dom"/>
</dbReference>
<dbReference type="CDD" id="cd07043">
    <property type="entry name" value="STAS_anti-anti-sigma_factors"/>
    <property type="match status" value="1"/>
</dbReference>
<evidence type="ECO:0000259" key="1">
    <source>
        <dbReference type="PROSITE" id="PS50801"/>
    </source>
</evidence>